<comment type="caution">
    <text evidence="2">The sequence shown here is derived from an EMBL/GenBank/DDBJ whole genome shotgun (WGS) entry which is preliminary data.</text>
</comment>
<dbReference type="AlphaFoldDB" id="A0A3M6QIN1"/>
<organism evidence="2 3">
    <name type="scientific">Corticibacter populi</name>
    <dbReference type="NCBI Taxonomy" id="1550736"/>
    <lineage>
        <taxon>Bacteria</taxon>
        <taxon>Pseudomonadati</taxon>
        <taxon>Pseudomonadota</taxon>
        <taxon>Betaproteobacteria</taxon>
        <taxon>Burkholderiales</taxon>
        <taxon>Comamonadaceae</taxon>
        <taxon>Corticibacter</taxon>
    </lineage>
</organism>
<reference evidence="2 3" key="1">
    <citation type="submission" date="2018-10" db="EMBL/GenBank/DDBJ databases">
        <title>Draft genome of Cortibacter populi DSM10536.</title>
        <authorList>
            <person name="Bernier A.-M."/>
            <person name="Bernard K."/>
        </authorList>
    </citation>
    <scope>NUCLEOTIDE SEQUENCE [LARGE SCALE GENOMIC DNA]</scope>
    <source>
        <strain evidence="2 3">DSM 105136</strain>
    </source>
</reference>
<sequence length="81" mass="8696">MKHVKSSSFDAAYPEPPIGVTRQPLGPDTETQSFASAINALAMARRYLIEGDERAAERKASAALEALRTLVMTAAPSRVAH</sequence>
<accession>A0A3M6QIN1</accession>
<evidence type="ECO:0000256" key="1">
    <source>
        <dbReference type="SAM" id="MobiDB-lite"/>
    </source>
</evidence>
<name>A0A3M6QIN1_9BURK</name>
<gene>
    <name evidence="2" type="ORF">D8I35_18200</name>
</gene>
<protein>
    <recommendedName>
        <fullName evidence="4">DUF3077 domain-containing protein</fullName>
    </recommendedName>
</protein>
<dbReference type="EMBL" id="RDQO01000008">
    <property type="protein sequence ID" value="RMX02581.1"/>
    <property type="molecule type" value="Genomic_DNA"/>
</dbReference>
<keyword evidence="3" id="KW-1185">Reference proteome</keyword>
<dbReference type="Proteomes" id="UP000278006">
    <property type="component" value="Unassembled WGS sequence"/>
</dbReference>
<feature type="region of interest" description="Disordered" evidence="1">
    <location>
        <begin position="1"/>
        <end position="30"/>
    </location>
</feature>
<proteinExistence type="predicted"/>
<evidence type="ECO:0008006" key="4">
    <source>
        <dbReference type="Google" id="ProtNLM"/>
    </source>
</evidence>
<evidence type="ECO:0000313" key="2">
    <source>
        <dbReference type="EMBL" id="RMX02581.1"/>
    </source>
</evidence>
<evidence type="ECO:0000313" key="3">
    <source>
        <dbReference type="Proteomes" id="UP000278006"/>
    </source>
</evidence>
<dbReference type="RefSeq" id="WP_122231897.1">
    <property type="nucleotide sequence ID" value="NZ_RDQO01000008.1"/>
</dbReference>